<protein>
    <recommendedName>
        <fullName evidence="7">L,D-TPase catalytic domain-containing protein</fullName>
    </recommendedName>
</protein>
<comment type="pathway">
    <text evidence="1 6">Cell wall biogenesis; peptidoglycan biosynthesis.</text>
</comment>
<dbReference type="Pfam" id="PF12229">
    <property type="entry name" value="PG_binding_4"/>
    <property type="match status" value="1"/>
</dbReference>
<dbReference type="GO" id="GO:0016740">
    <property type="term" value="F:transferase activity"/>
    <property type="evidence" value="ECO:0007669"/>
    <property type="project" value="UniProtKB-KW"/>
</dbReference>
<evidence type="ECO:0000313" key="8">
    <source>
        <dbReference type="EMBL" id="PST42111.1"/>
    </source>
</evidence>
<dbReference type="SUPFAM" id="SSF141523">
    <property type="entry name" value="L,D-transpeptidase catalytic domain-like"/>
    <property type="match status" value="1"/>
</dbReference>
<dbReference type="AlphaFoldDB" id="A0A2T3G3U3"/>
<keyword evidence="4 6" id="KW-0573">Peptidoglycan synthesis</keyword>
<evidence type="ECO:0000256" key="3">
    <source>
        <dbReference type="ARBA" id="ARBA00022960"/>
    </source>
</evidence>
<dbReference type="InterPro" id="IPR005490">
    <property type="entry name" value="LD_TPept_cat_dom"/>
</dbReference>
<dbReference type="PANTHER" id="PTHR30582:SF33">
    <property type="entry name" value="EXPORTED PROTEIN"/>
    <property type="match status" value="1"/>
</dbReference>
<gene>
    <name evidence="8" type="ORF">C7U55_00715</name>
</gene>
<dbReference type="GO" id="GO:0071555">
    <property type="term" value="P:cell wall organization"/>
    <property type="evidence" value="ECO:0007669"/>
    <property type="project" value="UniProtKB-UniRule"/>
</dbReference>
<dbReference type="EMBL" id="PYLP01000001">
    <property type="protein sequence ID" value="PST42111.1"/>
    <property type="molecule type" value="Genomic_DNA"/>
</dbReference>
<dbReference type="Gene3D" id="3.10.20.800">
    <property type="match status" value="1"/>
</dbReference>
<dbReference type="Gene3D" id="2.40.440.10">
    <property type="entry name" value="L,D-transpeptidase catalytic domain-like"/>
    <property type="match status" value="1"/>
</dbReference>
<dbReference type="Proteomes" id="UP000241201">
    <property type="component" value="Unassembled WGS sequence"/>
</dbReference>
<dbReference type="GO" id="GO:0005576">
    <property type="term" value="C:extracellular region"/>
    <property type="evidence" value="ECO:0007669"/>
    <property type="project" value="TreeGrafter"/>
</dbReference>
<dbReference type="PROSITE" id="PS52029">
    <property type="entry name" value="LD_TPASE"/>
    <property type="match status" value="1"/>
</dbReference>
<dbReference type="CDD" id="cd16913">
    <property type="entry name" value="YkuD_like"/>
    <property type="match status" value="1"/>
</dbReference>
<reference evidence="9" key="1">
    <citation type="submission" date="2018-03" db="EMBL/GenBank/DDBJ databases">
        <title>Lachnoclostridium SNUG30370 gen.nov., sp.nov., isolated from human faeces.</title>
        <authorList>
            <person name="Seo B."/>
            <person name="Jeon K."/>
            <person name="Ko G."/>
        </authorList>
    </citation>
    <scope>NUCLEOTIDE SEQUENCE [LARGE SCALE GENOMIC DNA]</scope>
    <source>
        <strain evidence="9">SNUG30370</strain>
    </source>
</reference>
<evidence type="ECO:0000256" key="2">
    <source>
        <dbReference type="ARBA" id="ARBA00022679"/>
    </source>
</evidence>
<keyword evidence="3 6" id="KW-0133">Cell shape</keyword>
<feature type="active site" description="Proton donor/acceptor" evidence="6">
    <location>
        <position position="432"/>
    </location>
</feature>
<evidence type="ECO:0000256" key="6">
    <source>
        <dbReference type="PROSITE-ProRule" id="PRU01373"/>
    </source>
</evidence>
<keyword evidence="2" id="KW-0808">Transferase</keyword>
<evidence type="ECO:0000259" key="7">
    <source>
        <dbReference type="PROSITE" id="PS52029"/>
    </source>
</evidence>
<evidence type="ECO:0000256" key="1">
    <source>
        <dbReference type="ARBA" id="ARBA00004752"/>
    </source>
</evidence>
<accession>A0A2T3G3U3</accession>
<evidence type="ECO:0000256" key="5">
    <source>
        <dbReference type="ARBA" id="ARBA00023316"/>
    </source>
</evidence>
<dbReference type="GO" id="GO:0071972">
    <property type="term" value="F:peptidoglycan L,D-transpeptidase activity"/>
    <property type="evidence" value="ECO:0007669"/>
    <property type="project" value="TreeGrafter"/>
</dbReference>
<dbReference type="InterPro" id="IPR050979">
    <property type="entry name" value="LD-transpeptidase"/>
</dbReference>
<feature type="domain" description="L,D-TPase catalytic" evidence="7">
    <location>
        <begin position="350"/>
        <end position="477"/>
    </location>
</feature>
<dbReference type="Pfam" id="PF03734">
    <property type="entry name" value="YkuD"/>
    <property type="match status" value="1"/>
</dbReference>
<dbReference type="GO" id="GO:0018104">
    <property type="term" value="P:peptidoglycan-protein cross-linking"/>
    <property type="evidence" value="ECO:0007669"/>
    <property type="project" value="TreeGrafter"/>
</dbReference>
<dbReference type="SUPFAM" id="SSF143985">
    <property type="entry name" value="L,D-transpeptidase pre-catalytic domain-like"/>
    <property type="match status" value="1"/>
</dbReference>
<dbReference type="InterPro" id="IPR038063">
    <property type="entry name" value="Transpep_catalytic_dom"/>
</dbReference>
<keyword evidence="9" id="KW-1185">Reference proteome</keyword>
<evidence type="ECO:0000256" key="4">
    <source>
        <dbReference type="ARBA" id="ARBA00022984"/>
    </source>
</evidence>
<organism evidence="8 9">
    <name type="scientific">Faecalibacillus faecis</name>
    <dbReference type="NCBI Taxonomy" id="1982628"/>
    <lineage>
        <taxon>Bacteria</taxon>
        <taxon>Bacillati</taxon>
        <taxon>Bacillota</taxon>
        <taxon>Erysipelotrichia</taxon>
        <taxon>Erysipelotrichales</taxon>
        <taxon>Coprobacillaceae</taxon>
        <taxon>Faecalibacillus</taxon>
    </lineage>
</organism>
<name>A0A2T3G3U3_9FIRM</name>
<keyword evidence="5 6" id="KW-0961">Cell wall biogenesis/degradation</keyword>
<dbReference type="PANTHER" id="PTHR30582">
    <property type="entry name" value="L,D-TRANSPEPTIDASE"/>
    <property type="match status" value="1"/>
</dbReference>
<feature type="active site" description="Nucleophile" evidence="6">
    <location>
        <position position="453"/>
    </location>
</feature>
<dbReference type="UniPathway" id="UPA00219"/>
<dbReference type="InterPro" id="IPR022029">
    <property type="entry name" value="YoaR-like_PG-bd"/>
</dbReference>
<evidence type="ECO:0000313" key="9">
    <source>
        <dbReference type="Proteomes" id="UP000241201"/>
    </source>
</evidence>
<proteinExistence type="predicted"/>
<dbReference type="InterPro" id="IPR038054">
    <property type="entry name" value="LD_TPept-like_central_sf"/>
</dbReference>
<sequence>MEKMKKWYKSHQKPALIGTITILLLLIGYLAGRIYFNDKFLKGTVINDCSVETLSLKQANQKLEKQVSSKSLTLVFNDGQSEVLQANQLGISYNEKNSLQKVLDQQNKWLWFTGFFSQNKQTLTDLINVNDESLSQGIQSLEHAQADKQVDPTDAYLQYQDKQFSIVKETLGSKFNNEQLINNIKVYISEGKTSLDLTKSKSYVLPTVYEDDQDLKNHLEAANQYCLSSIHYTTPKGKEITLDGSETMNWLTKNDDGTYTKDESTFKSKLNEFVKSLASQYNSIGSSRTFTGQDGQSHTVSGGTYGFRVSQDKEVSALFALMSENKSEESRVPEHTGQLPSEGNGGLGSSYIEVNITKQHLWLVKDGSVVLESDFVSGKESDSSRLTPNGTYYIYNKERNRVLRGTKQANGKYEYESPVSYWMPFNKGIGFHDASWRSTFGGDIYINSGSHGCINLPTSFAGSLYSQIYVNLPVVVYR</sequence>
<comment type="caution">
    <text evidence="8">The sequence shown here is derived from an EMBL/GenBank/DDBJ whole genome shotgun (WGS) entry which is preliminary data.</text>
</comment>
<dbReference type="GO" id="GO:0008360">
    <property type="term" value="P:regulation of cell shape"/>
    <property type="evidence" value="ECO:0007669"/>
    <property type="project" value="UniProtKB-UniRule"/>
</dbReference>